<accession>A0ACC3TYI1</accession>
<keyword evidence="2" id="KW-1185">Reference proteome</keyword>
<feature type="non-terminal residue" evidence="1">
    <location>
        <position position="1"/>
    </location>
</feature>
<evidence type="ECO:0000313" key="1">
    <source>
        <dbReference type="EMBL" id="KAK9326074.1"/>
    </source>
</evidence>
<evidence type="ECO:0000313" key="2">
    <source>
        <dbReference type="Proteomes" id="UP001489719"/>
    </source>
</evidence>
<proteinExistence type="predicted"/>
<feature type="non-terminal residue" evidence="1">
    <location>
        <position position="114"/>
    </location>
</feature>
<protein>
    <submittedName>
        <fullName evidence="1">Uncharacterized protein</fullName>
    </submittedName>
</protein>
<dbReference type="EMBL" id="MU970036">
    <property type="protein sequence ID" value="KAK9326074.1"/>
    <property type="molecule type" value="Genomic_DNA"/>
</dbReference>
<comment type="caution">
    <text evidence="1">The sequence shown here is derived from an EMBL/GenBank/DDBJ whole genome shotgun (WGS) entry which is preliminary data.</text>
</comment>
<reference evidence="2" key="1">
    <citation type="journal article" date="2024" name="Front. Bioeng. Biotechnol.">
        <title>Genome-scale model development and genomic sequencing of the oleaginous clade Lipomyces.</title>
        <authorList>
            <person name="Czajka J.J."/>
            <person name="Han Y."/>
            <person name="Kim J."/>
            <person name="Mondo S.J."/>
            <person name="Hofstad B.A."/>
            <person name="Robles A."/>
            <person name="Haridas S."/>
            <person name="Riley R."/>
            <person name="LaButti K."/>
            <person name="Pangilinan J."/>
            <person name="Andreopoulos W."/>
            <person name="Lipzen A."/>
            <person name="Yan J."/>
            <person name="Wang M."/>
            <person name="Ng V."/>
            <person name="Grigoriev I.V."/>
            <person name="Spatafora J.W."/>
            <person name="Magnuson J.K."/>
            <person name="Baker S.E."/>
            <person name="Pomraning K.R."/>
        </authorList>
    </citation>
    <scope>NUCLEOTIDE SEQUENCE [LARGE SCALE GENOMIC DNA]</scope>
    <source>
        <strain evidence="2">CBS 10300</strain>
    </source>
</reference>
<sequence>PLADSSPEAPHSPSSDLERRLLQLFIDLHASDPTHDIFGEPAKGLIRLPLYTSRTNGQSWQNICKKIGSWVANEMESGVELDKCWMSRYCQISISAQSARRCVTLKKIYAVRLL</sequence>
<name>A0ACC3TYI1_9ASCO</name>
<dbReference type="Proteomes" id="UP001489719">
    <property type="component" value="Unassembled WGS sequence"/>
</dbReference>
<gene>
    <name evidence="1" type="ORF">V1517DRAFT_235910</name>
</gene>
<organism evidence="1 2">
    <name type="scientific">Lipomyces orientalis</name>
    <dbReference type="NCBI Taxonomy" id="1233043"/>
    <lineage>
        <taxon>Eukaryota</taxon>
        <taxon>Fungi</taxon>
        <taxon>Dikarya</taxon>
        <taxon>Ascomycota</taxon>
        <taxon>Saccharomycotina</taxon>
        <taxon>Lipomycetes</taxon>
        <taxon>Lipomycetales</taxon>
        <taxon>Lipomycetaceae</taxon>
        <taxon>Lipomyces</taxon>
    </lineage>
</organism>